<keyword evidence="2" id="KW-0732">Signal</keyword>
<feature type="chain" id="PRO_5008917676" evidence="2">
    <location>
        <begin position="20"/>
        <end position="992"/>
    </location>
</feature>
<gene>
    <name evidence="3" type="primary">PIESP1</name>
    <name evidence="3" type="ORF">PCHDK_000056500</name>
</gene>
<proteinExistence type="predicted"/>
<dbReference type="OrthoDB" id="421979at2759"/>
<feature type="compositionally biased region" description="Basic and acidic residues" evidence="1">
    <location>
        <begin position="973"/>
        <end position="982"/>
    </location>
</feature>
<protein>
    <submittedName>
        <fullName evidence="3">Parasite-infected erythrocyte surface protein</fullName>
    </submittedName>
</protein>
<feature type="compositionally biased region" description="Basic and acidic residues" evidence="1">
    <location>
        <begin position="953"/>
        <end position="965"/>
    </location>
</feature>
<evidence type="ECO:0000256" key="1">
    <source>
        <dbReference type="SAM" id="MobiDB-lite"/>
    </source>
</evidence>
<dbReference type="EMBL" id="LT608198">
    <property type="protein sequence ID" value="SCM06337.1"/>
    <property type="molecule type" value="Genomic_DNA"/>
</dbReference>
<evidence type="ECO:0000256" key="2">
    <source>
        <dbReference type="SAM" id="SignalP"/>
    </source>
</evidence>
<feature type="compositionally biased region" description="Acidic residues" evidence="1">
    <location>
        <begin position="909"/>
        <end position="937"/>
    </location>
</feature>
<reference evidence="3 4" key="1">
    <citation type="submission" date="2016-08" db="EMBL/GenBank/DDBJ databases">
        <authorList>
            <consortium name="Pathogen Informatics"/>
        </authorList>
    </citation>
    <scope>NUCLEOTIDE SEQUENCE [LARGE SCALE GENOMIC DNA]</scope>
    <source>
        <strain evidence="3 4">DK</strain>
    </source>
</reference>
<evidence type="ECO:0000313" key="3">
    <source>
        <dbReference type="EMBL" id="SCM06337.1"/>
    </source>
</evidence>
<evidence type="ECO:0000313" key="4">
    <source>
        <dbReference type="Proteomes" id="UP000195879"/>
    </source>
</evidence>
<accession>A0A1D3LG24</accession>
<feature type="compositionally biased region" description="Acidic residues" evidence="1">
    <location>
        <begin position="983"/>
        <end position="992"/>
    </location>
</feature>
<dbReference type="AlphaFoldDB" id="A0A1D3LG24"/>
<feature type="region of interest" description="Disordered" evidence="1">
    <location>
        <begin position="903"/>
        <end position="937"/>
    </location>
</feature>
<dbReference type="Proteomes" id="UP000195879">
    <property type="component" value="Chromosome 4"/>
</dbReference>
<feature type="region of interest" description="Disordered" evidence="1">
    <location>
        <begin position="953"/>
        <end position="992"/>
    </location>
</feature>
<sequence>MKVIIWLLLLLILNTVIKCDNKIKDNIFQNLRKKTKFLVINEPIVDLDFSENLFHSLLFDLEVYNNNIYALDENLLNLQNLNHSSIFKLLTNTYEQVSKENEKNDEENKIKYIIIASSHTRVHPINLEYLLLKFDKYIYNGNIYQNGDIDIKGILNEYNNEIKESLEKKKKFKNISNIIDEKYKDDIVSALLNKDIGSSDKFIKRVDNSNDSNSNYNNQYKGMFVGYGFNDDEPSILHNLNENKNFLFPSMNSGIILDIILLKNIYENYINIQKQNEKIIHKDYIYEISKFIYDNIHVELVHFENTCLGAKQNVYLTNKENTEFDVYKYYLTKNLFEDYGSLSIKEIEEKNYENIVMSYFQLAYPITTCATYSGRSQNETFIGFDRFNMISIENDEKLKYYIKETEEISFNDIEEYKRKFNDINKRYDEILDNGENNLTHKDIVLGIKSSINTEDRISYIKKTFDNKKNNKHIFSNFKITPVLKNQKETSIINTELLKGGFDSEDIDIQIFYMSDKESKLFNTVKYDIDDVSKNSSCEKMKQTIFHFYEEYVENDKNKNNNKNLKKQKYLFIGNDDTYVNIKNLVDVMNVSSNKCVHIKKHMYDKYLKSFRFLKKNEPKFFKNFNEKPPLFYQYLKQNLIDTIRNLKKYNYIPKYCKDNNNNGIGSTPKSDVPILLGKRQSYNTFYNDNESYDYLASEAGILINDNFAKKIYFCKNCVCPNNEQSDGMMLGEWANKLNILTINFEGFFQSNPANYNKKYLNTLVPITYNNLNFNKTVDEIKKTYFQYLVNYNKDEIDEKTDSYVDYLDQNFKNTFDNIFHYFFYLKRYYNSPNDEQNNDISKINKKIYAKMEYNGSYKKLFNLSHFFKEEIENMIQFKHNKKNGARKGKVNYANNYVVENSEIKTNDNYENEELEQDDYNDDSEEDNEDDLFSEDDFDYDEFIKDIENSKRLYKEQAQQFEKKENTPNPSSINKHDTPKSDDTPNEDYNTEL</sequence>
<name>A0A1D3LG24_PLACE</name>
<organism evidence="3 4">
    <name type="scientific">Plasmodium chabaudi adami</name>
    <dbReference type="NCBI Taxonomy" id="5826"/>
    <lineage>
        <taxon>Eukaryota</taxon>
        <taxon>Sar</taxon>
        <taxon>Alveolata</taxon>
        <taxon>Apicomplexa</taxon>
        <taxon>Aconoidasida</taxon>
        <taxon>Haemosporida</taxon>
        <taxon>Plasmodiidae</taxon>
        <taxon>Plasmodium</taxon>
        <taxon>Plasmodium (Vinckeia)</taxon>
    </lineage>
</organism>
<feature type="signal peptide" evidence="2">
    <location>
        <begin position="1"/>
        <end position="19"/>
    </location>
</feature>